<dbReference type="Proteomes" id="UP000664534">
    <property type="component" value="Unassembled WGS sequence"/>
</dbReference>
<sequence>MNHGTRYDCTPNELRDATTPSDQPRRTHVSADRASQVVFLHNQPGRNLSDREYDAMLRLEDLILGVFSGRKQWTPDIIIKVFCDLDRVFFLGNLRGHVYVKFKSGDAFPPARRDHCHFGRTIPLGGGKAKIHLNADALFGPYEGPSFKEMFRIVLHEMCHAYERTQVASQNREMNHHGLHFGTKIMAVHARARSDLQIGAVDRGHHFDGYTWDRRSRR</sequence>
<gene>
    <name evidence="2" type="ORF">IMSHALPRED_004431</name>
</gene>
<reference evidence="2" key="1">
    <citation type="submission" date="2021-03" db="EMBL/GenBank/DDBJ databases">
        <authorList>
            <person name="Tagirdzhanova G."/>
        </authorList>
    </citation>
    <scope>NUCLEOTIDE SEQUENCE</scope>
</reference>
<evidence type="ECO:0000313" key="2">
    <source>
        <dbReference type="EMBL" id="CAF9918835.1"/>
    </source>
</evidence>
<accession>A0A8H3IFF7</accession>
<dbReference type="EMBL" id="CAJPDT010000021">
    <property type="protein sequence ID" value="CAF9918835.1"/>
    <property type="molecule type" value="Genomic_DNA"/>
</dbReference>
<dbReference type="OrthoDB" id="5236983at2759"/>
<name>A0A8H3IFF7_9LECA</name>
<proteinExistence type="predicted"/>
<dbReference type="AlphaFoldDB" id="A0A8H3IFF7"/>
<evidence type="ECO:0000256" key="1">
    <source>
        <dbReference type="SAM" id="MobiDB-lite"/>
    </source>
</evidence>
<comment type="caution">
    <text evidence="2">The sequence shown here is derived from an EMBL/GenBank/DDBJ whole genome shotgun (WGS) entry which is preliminary data.</text>
</comment>
<keyword evidence="3" id="KW-1185">Reference proteome</keyword>
<evidence type="ECO:0000313" key="3">
    <source>
        <dbReference type="Proteomes" id="UP000664534"/>
    </source>
</evidence>
<organism evidence="2 3">
    <name type="scientific">Imshaugia aleurites</name>
    <dbReference type="NCBI Taxonomy" id="172621"/>
    <lineage>
        <taxon>Eukaryota</taxon>
        <taxon>Fungi</taxon>
        <taxon>Dikarya</taxon>
        <taxon>Ascomycota</taxon>
        <taxon>Pezizomycotina</taxon>
        <taxon>Lecanoromycetes</taxon>
        <taxon>OSLEUM clade</taxon>
        <taxon>Lecanoromycetidae</taxon>
        <taxon>Lecanorales</taxon>
        <taxon>Lecanorineae</taxon>
        <taxon>Parmeliaceae</taxon>
        <taxon>Imshaugia</taxon>
    </lineage>
</organism>
<evidence type="ECO:0008006" key="4">
    <source>
        <dbReference type="Google" id="ProtNLM"/>
    </source>
</evidence>
<feature type="region of interest" description="Disordered" evidence="1">
    <location>
        <begin position="1"/>
        <end position="30"/>
    </location>
</feature>
<protein>
    <recommendedName>
        <fullName evidence="4">SprT-like domain-containing protein</fullName>
    </recommendedName>
</protein>